<dbReference type="Proteomes" id="UP000199323">
    <property type="component" value="Unassembled WGS sequence"/>
</dbReference>
<proteinExistence type="predicted"/>
<dbReference type="RefSeq" id="WP_093714277.1">
    <property type="nucleotide sequence ID" value="NZ_FONG01000008.1"/>
</dbReference>
<organism evidence="1 2">
    <name type="scientific">Actinacidiphila alni</name>
    <dbReference type="NCBI Taxonomy" id="380248"/>
    <lineage>
        <taxon>Bacteria</taxon>
        <taxon>Bacillati</taxon>
        <taxon>Actinomycetota</taxon>
        <taxon>Actinomycetes</taxon>
        <taxon>Kitasatosporales</taxon>
        <taxon>Streptomycetaceae</taxon>
        <taxon>Actinacidiphila</taxon>
    </lineage>
</organism>
<accession>A0A1I2G9M4</accession>
<evidence type="ECO:0000313" key="2">
    <source>
        <dbReference type="Proteomes" id="UP000199323"/>
    </source>
</evidence>
<evidence type="ECO:0008006" key="3">
    <source>
        <dbReference type="Google" id="ProtNLM"/>
    </source>
</evidence>
<gene>
    <name evidence="1" type="ORF">SAMN05216251_108320</name>
</gene>
<keyword evidence="2" id="KW-1185">Reference proteome</keyword>
<evidence type="ECO:0000313" key="1">
    <source>
        <dbReference type="EMBL" id="SFF13436.1"/>
    </source>
</evidence>
<name>A0A1I2G9M4_9ACTN</name>
<dbReference type="EMBL" id="FONG01000008">
    <property type="protein sequence ID" value="SFF13436.1"/>
    <property type="molecule type" value="Genomic_DNA"/>
</dbReference>
<dbReference type="OrthoDB" id="4828169at2"/>
<dbReference type="AlphaFoldDB" id="A0A1I2G9M4"/>
<dbReference type="STRING" id="380248.SAMN05216251_108320"/>
<reference evidence="1 2" key="1">
    <citation type="submission" date="2016-10" db="EMBL/GenBank/DDBJ databases">
        <authorList>
            <person name="de Groot N.N."/>
        </authorList>
    </citation>
    <scope>NUCLEOTIDE SEQUENCE [LARGE SCALE GENOMIC DNA]</scope>
    <source>
        <strain evidence="1 2">CGMCC 4.3510</strain>
    </source>
</reference>
<sequence length="91" mass="10154">MADLKVTDQVLADAERLLSKLHFEFKTIKAHRDELHDIWGSPAVAGAMDSFVNNWAWYRKKLLSGIESVGGLVGAARETFKRTDEHLAKSG</sequence>
<protein>
    <recommendedName>
        <fullName evidence="3">WXG100 family type VII secretion target</fullName>
    </recommendedName>
</protein>